<dbReference type="PROSITE" id="PS01032">
    <property type="entry name" value="PPM_1"/>
    <property type="match status" value="1"/>
</dbReference>
<comment type="cofactor">
    <cofactor evidence="1">
        <name>Mn(2+)</name>
        <dbReference type="ChEBI" id="CHEBI:29035"/>
    </cofactor>
</comment>
<dbReference type="InterPro" id="IPR001932">
    <property type="entry name" value="PPM-type_phosphatase-like_dom"/>
</dbReference>
<dbReference type="CDD" id="cd00143">
    <property type="entry name" value="PP2Cc"/>
    <property type="match status" value="1"/>
</dbReference>
<evidence type="ECO:0000256" key="6">
    <source>
        <dbReference type="ARBA" id="ARBA00022842"/>
    </source>
</evidence>
<keyword evidence="8" id="KW-0464">Manganese</keyword>
<dbReference type="InterPro" id="IPR036457">
    <property type="entry name" value="PPM-type-like_dom_sf"/>
</dbReference>
<keyword evidence="4" id="KW-0479">Metal-binding</keyword>
<name>A0AAW2SXU2_9LAMI</name>
<dbReference type="EMBL" id="JACGWM010000001">
    <property type="protein sequence ID" value="KAL0396982.1"/>
    <property type="molecule type" value="Genomic_DNA"/>
</dbReference>
<dbReference type="PANTHER" id="PTHR47992">
    <property type="entry name" value="PROTEIN PHOSPHATASE"/>
    <property type="match status" value="1"/>
</dbReference>
<keyword evidence="7 9" id="KW-0904">Protein phosphatase</keyword>
<dbReference type="AlphaFoldDB" id="A0AAW2SXU2"/>
<dbReference type="EC" id="3.1.3.16" evidence="3"/>
<organism evidence="11">
    <name type="scientific">Sesamum calycinum</name>
    <dbReference type="NCBI Taxonomy" id="2727403"/>
    <lineage>
        <taxon>Eukaryota</taxon>
        <taxon>Viridiplantae</taxon>
        <taxon>Streptophyta</taxon>
        <taxon>Embryophyta</taxon>
        <taxon>Tracheophyta</taxon>
        <taxon>Spermatophyta</taxon>
        <taxon>Magnoliopsida</taxon>
        <taxon>eudicotyledons</taxon>
        <taxon>Gunneridae</taxon>
        <taxon>Pentapetalae</taxon>
        <taxon>asterids</taxon>
        <taxon>lamiids</taxon>
        <taxon>Lamiales</taxon>
        <taxon>Pedaliaceae</taxon>
        <taxon>Sesamum</taxon>
    </lineage>
</organism>
<dbReference type="Pfam" id="PF00481">
    <property type="entry name" value="PP2C"/>
    <property type="match status" value="1"/>
</dbReference>
<evidence type="ECO:0000256" key="7">
    <source>
        <dbReference type="ARBA" id="ARBA00022912"/>
    </source>
</evidence>
<accession>A0AAW2SXU2</accession>
<keyword evidence="5 9" id="KW-0378">Hydrolase</keyword>
<dbReference type="GO" id="GO:0004722">
    <property type="term" value="F:protein serine/threonine phosphatase activity"/>
    <property type="evidence" value="ECO:0007669"/>
    <property type="project" value="UniProtKB-EC"/>
</dbReference>
<keyword evidence="6" id="KW-0460">Magnesium</keyword>
<gene>
    <name evidence="11" type="ORF">Scaly_0146600</name>
</gene>
<evidence type="ECO:0000256" key="5">
    <source>
        <dbReference type="ARBA" id="ARBA00022801"/>
    </source>
</evidence>
<reference evidence="11" key="1">
    <citation type="submission" date="2020-06" db="EMBL/GenBank/DDBJ databases">
        <authorList>
            <person name="Li T."/>
            <person name="Hu X."/>
            <person name="Zhang T."/>
            <person name="Song X."/>
            <person name="Zhang H."/>
            <person name="Dai N."/>
            <person name="Sheng W."/>
            <person name="Hou X."/>
            <person name="Wei L."/>
        </authorList>
    </citation>
    <scope>NUCLEOTIDE SEQUENCE</scope>
    <source>
        <strain evidence="11">KEN8</strain>
        <tissue evidence="11">Leaf</tissue>
    </source>
</reference>
<evidence type="ECO:0000256" key="2">
    <source>
        <dbReference type="ARBA" id="ARBA00001946"/>
    </source>
</evidence>
<dbReference type="SMART" id="SM00332">
    <property type="entry name" value="PP2Cc"/>
    <property type="match status" value="1"/>
</dbReference>
<dbReference type="SUPFAM" id="SSF81606">
    <property type="entry name" value="PP2C-like"/>
    <property type="match status" value="1"/>
</dbReference>
<comment type="cofactor">
    <cofactor evidence="2">
        <name>Mg(2+)</name>
        <dbReference type="ChEBI" id="CHEBI:18420"/>
    </cofactor>
</comment>
<evidence type="ECO:0000256" key="3">
    <source>
        <dbReference type="ARBA" id="ARBA00013081"/>
    </source>
</evidence>
<reference evidence="11" key="2">
    <citation type="journal article" date="2024" name="Plant">
        <title>Genomic evolution and insights into agronomic trait innovations of Sesamum species.</title>
        <authorList>
            <person name="Miao H."/>
            <person name="Wang L."/>
            <person name="Qu L."/>
            <person name="Liu H."/>
            <person name="Sun Y."/>
            <person name="Le M."/>
            <person name="Wang Q."/>
            <person name="Wei S."/>
            <person name="Zheng Y."/>
            <person name="Lin W."/>
            <person name="Duan Y."/>
            <person name="Cao H."/>
            <person name="Xiong S."/>
            <person name="Wang X."/>
            <person name="Wei L."/>
            <person name="Li C."/>
            <person name="Ma Q."/>
            <person name="Ju M."/>
            <person name="Zhao R."/>
            <person name="Li G."/>
            <person name="Mu C."/>
            <person name="Tian Q."/>
            <person name="Mei H."/>
            <person name="Zhang T."/>
            <person name="Gao T."/>
            <person name="Zhang H."/>
        </authorList>
    </citation>
    <scope>NUCLEOTIDE SEQUENCE</scope>
    <source>
        <strain evidence="11">KEN8</strain>
    </source>
</reference>
<dbReference type="Gene3D" id="3.60.40.10">
    <property type="entry name" value="PPM-type phosphatase domain"/>
    <property type="match status" value="1"/>
</dbReference>
<dbReference type="GO" id="GO:0046872">
    <property type="term" value="F:metal ion binding"/>
    <property type="evidence" value="ECO:0007669"/>
    <property type="project" value="UniProtKB-KW"/>
</dbReference>
<evidence type="ECO:0000256" key="9">
    <source>
        <dbReference type="RuleBase" id="RU003465"/>
    </source>
</evidence>
<feature type="domain" description="PPM-type phosphatase" evidence="10">
    <location>
        <begin position="229"/>
        <end position="549"/>
    </location>
</feature>
<dbReference type="PROSITE" id="PS51746">
    <property type="entry name" value="PPM_2"/>
    <property type="match status" value="1"/>
</dbReference>
<sequence>MMEEISPAVAVTLSLANPVCENSGISNHMEIARLKLVTETVTLLSDPALMLDDNSSYGWDAGYSSIRHVTNETPSSVLGRSKADLHILKTAGITGNGPLVHDVQENEEDEILSVAEDPSLISSLGLLPLDPTSDISVPLDAASEISVPIAVEIEGTENGQIVAKVISVEERSVRQRVSDDAVAVSSKLNEECSNGPTIKASLIAVQLSSEKEQSKGGVKSVYELDCVPLWGSVSICGNRPEMEDAVMAAPHFMRIPIKMFIGDRGIDGINQTLSQLTSHFFGVYDGHGGSQVANYCRDRVHLALVEELNNCNNDMMKGTALDTRQVQWEKVFTSCFAKVDEEVGGNVSTFEPIAPETVGSTAVVAVVSSSHIIVGNCGDSRAVLYRGKEAIALSIDHKPNREDEYARIEHLEARSYNGMDTVFSAFLQCRGLLLSCFLINAFYLLWLPCDRYLKPWIIPEPEVMFVPRAREDECLVLASDGLWDVMTNEEVCEVARKRILIWHKKNGTNPLANRGQGVDPAAQAAAEYLSNLAIQRGSKDNISIIVVDLKAQRKFKSKS</sequence>
<evidence type="ECO:0000256" key="1">
    <source>
        <dbReference type="ARBA" id="ARBA00001936"/>
    </source>
</evidence>
<dbReference type="FunFam" id="3.60.40.10:FF:000291">
    <property type="entry name" value="Protein phosphatase 2C 50"/>
    <property type="match status" value="1"/>
</dbReference>
<comment type="caution">
    <text evidence="11">The sequence shown here is derived from an EMBL/GenBank/DDBJ whole genome shotgun (WGS) entry which is preliminary data.</text>
</comment>
<comment type="similarity">
    <text evidence="9">Belongs to the PP2C family.</text>
</comment>
<dbReference type="InterPro" id="IPR015655">
    <property type="entry name" value="PP2C"/>
</dbReference>
<evidence type="ECO:0000259" key="10">
    <source>
        <dbReference type="PROSITE" id="PS51746"/>
    </source>
</evidence>
<dbReference type="InterPro" id="IPR000222">
    <property type="entry name" value="PP2C_BS"/>
</dbReference>
<protein>
    <recommendedName>
        <fullName evidence="3">protein-serine/threonine phosphatase</fullName>
        <ecNumber evidence="3">3.1.3.16</ecNumber>
    </recommendedName>
</protein>
<evidence type="ECO:0000313" key="11">
    <source>
        <dbReference type="EMBL" id="KAL0396982.1"/>
    </source>
</evidence>
<evidence type="ECO:0000256" key="4">
    <source>
        <dbReference type="ARBA" id="ARBA00022723"/>
    </source>
</evidence>
<proteinExistence type="inferred from homology"/>
<evidence type="ECO:0000256" key="8">
    <source>
        <dbReference type="ARBA" id="ARBA00023211"/>
    </source>
</evidence>